<comment type="caution">
    <text evidence="1">The sequence shown here is derived from an EMBL/GenBank/DDBJ whole genome shotgun (WGS) entry which is preliminary data.</text>
</comment>
<evidence type="ECO:0000313" key="2">
    <source>
        <dbReference type="Proteomes" id="UP000193411"/>
    </source>
</evidence>
<dbReference type="InterPro" id="IPR036770">
    <property type="entry name" value="Ankyrin_rpt-contain_sf"/>
</dbReference>
<dbReference type="AlphaFoldDB" id="A0A1Y2HDF3"/>
<sequence length="183" mass="20660">MHAIARCTRPELVNALFEYFHPQSVPLDAATCPHIMDAGHNQMVCDTCRACATRTALNLPDANKFWPIHAAAWNRNTPFVAHHLRIKGAHATFATANCRDGGNFFHTTCASLSAVDWLESLWESVIVNESDRLIAAQALTIKSRRGRTPLDMAKFQFEHRTEVDGFVKRRTYDWVTRVIALVQ</sequence>
<reference evidence="1 2" key="1">
    <citation type="submission" date="2016-07" db="EMBL/GenBank/DDBJ databases">
        <title>Pervasive Adenine N6-methylation of Active Genes in Fungi.</title>
        <authorList>
            <consortium name="DOE Joint Genome Institute"/>
            <person name="Mondo S.J."/>
            <person name="Dannebaum R.O."/>
            <person name="Kuo R.C."/>
            <person name="Labutti K."/>
            <person name="Haridas S."/>
            <person name="Kuo A."/>
            <person name="Salamov A."/>
            <person name="Ahrendt S.R."/>
            <person name="Lipzen A."/>
            <person name="Sullivan W."/>
            <person name="Andreopoulos W.B."/>
            <person name="Clum A."/>
            <person name="Lindquist E."/>
            <person name="Daum C."/>
            <person name="Ramamoorthy G.K."/>
            <person name="Gryganskyi A."/>
            <person name="Culley D."/>
            <person name="Magnuson J.K."/>
            <person name="James T.Y."/>
            <person name="O'Malley M.A."/>
            <person name="Stajich J.E."/>
            <person name="Spatafora J.W."/>
            <person name="Visel A."/>
            <person name="Grigoriev I.V."/>
        </authorList>
    </citation>
    <scope>NUCLEOTIDE SEQUENCE [LARGE SCALE GENOMIC DNA]</scope>
    <source>
        <strain evidence="1 2">PL171</strain>
    </source>
</reference>
<evidence type="ECO:0000313" key="1">
    <source>
        <dbReference type="EMBL" id="ORZ31733.1"/>
    </source>
</evidence>
<protein>
    <submittedName>
        <fullName evidence="1">Uncharacterized protein</fullName>
    </submittedName>
</protein>
<gene>
    <name evidence="1" type="ORF">BCR44DRAFT_387883</name>
</gene>
<proteinExistence type="predicted"/>
<dbReference type="EMBL" id="MCFL01000056">
    <property type="protein sequence ID" value="ORZ31733.1"/>
    <property type="molecule type" value="Genomic_DNA"/>
</dbReference>
<name>A0A1Y2HDF3_9FUNG</name>
<dbReference type="Gene3D" id="1.25.40.20">
    <property type="entry name" value="Ankyrin repeat-containing domain"/>
    <property type="match status" value="1"/>
</dbReference>
<accession>A0A1Y2HDF3</accession>
<organism evidence="1 2">
    <name type="scientific">Catenaria anguillulae PL171</name>
    <dbReference type="NCBI Taxonomy" id="765915"/>
    <lineage>
        <taxon>Eukaryota</taxon>
        <taxon>Fungi</taxon>
        <taxon>Fungi incertae sedis</taxon>
        <taxon>Blastocladiomycota</taxon>
        <taxon>Blastocladiomycetes</taxon>
        <taxon>Blastocladiales</taxon>
        <taxon>Catenariaceae</taxon>
        <taxon>Catenaria</taxon>
    </lineage>
</organism>
<keyword evidence="2" id="KW-1185">Reference proteome</keyword>
<dbReference type="Proteomes" id="UP000193411">
    <property type="component" value="Unassembled WGS sequence"/>
</dbReference>